<sequence length="153" mass="16339">MTDFVLIAAVVTVVLALVAFGVAVGLAALVRNRLEAPMFDVTEAQAAEIKRAVRDGRAVDEPALAGAAVERARFEVGQAERGFRRIRWVRWIVLLGAAIALIGFAFSLSDGLDSSAVLSAVWSVIVVVLYTVVLPAQFRHRIARARAAITANG</sequence>
<feature type="transmembrane region" description="Helical" evidence="1">
    <location>
        <begin position="115"/>
        <end position="136"/>
    </location>
</feature>
<keyword evidence="1" id="KW-0472">Membrane</keyword>
<accession>A0A545AUH0</accession>
<keyword evidence="1" id="KW-0812">Transmembrane</keyword>
<feature type="transmembrane region" description="Helical" evidence="1">
    <location>
        <begin position="6"/>
        <end position="30"/>
    </location>
</feature>
<feature type="transmembrane region" description="Helical" evidence="1">
    <location>
        <begin position="88"/>
        <end position="109"/>
    </location>
</feature>
<proteinExistence type="predicted"/>
<dbReference type="AlphaFoldDB" id="A0A545AUH0"/>
<evidence type="ECO:0000256" key="1">
    <source>
        <dbReference type="SAM" id="Phobius"/>
    </source>
</evidence>
<organism evidence="2 3">
    <name type="scientific">Cryptosporangium phraense</name>
    <dbReference type="NCBI Taxonomy" id="2593070"/>
    <lineage>
        <taxon>Bacteria</taxon>
        <taxon>Bacillati</taxon>
        <taxon>Actinomycetota</taxon>
        <taxon>Actinomycetes</taxon>
        <taxon>Cryptosporangiales</taxon>
        <taxon>Cryptosporangiaceae</taxon>
        <taxon>Cryptosporangium</taxon>
    </lineage>
</organism>
<keyword evidence="1" id="KW-1133">Transmembrane helix</keyword>
<dbReference type="InParanoid" id="A0A545AUH0"/>
<keyword evidence="3" id="KW-1185">Reference proteome</keyword>
<comment type="caution">
    <text evidence="2">The sequence shown here is derived from an EMBL/GenBank/DDBJ whole genome shotgun (WGS) entry which is preliminary data.</text>
</comment>
<dbReference type="RefSeq" id="WP_142704429.1">
    <property type="nucleotide sequence ID" value="NZ_VIRS01000006.1"/>
</dbReference>
<evidence type="ECO:0000313" key="3">
    <source>
        <dbReference type="Proteomes" id="UP000317982"/>
    </source>
</evidence>
<gene>
    <name evidence="2" type="ORF">FL583_10765</name>
</gene>
<dbReference type="EMBL" id="VIRS01000006">
    <property type="protein sequence ID" value="TQS44980.1"/>
    <property type="molecule type" value="Genomic_DNA"/>
</dbReference>
<evidence type="ECO:0000313" key="2">
    <source>
        <dbReference type="EMBL" id="TQS44980.1"/>
    </source>
</evidence>
<dbReference type="Proteomes" id="UP000317982">
    <property type="component" value="Unassembled WGS sequence"/>
</dbReference>
<name>A0A545AUH0_9ACTN</name>
<reference evidence="2 3" key="1">
    <citation type="submission" date="2019-07" db="EMBL/GenBank/DDBJ databases">
        <title>Cryptosporangium phraense sp. nov., isolated from plant litter.</title>
        <authorList>
            <person name="Suriyachadkun C."/>
        </authorList>
    </citation>
    <scope>NUCLEOTIDE SEQUENCE [LARGE SCALE GENOMIC DNA]</scope>
    <source>
        <strain evidence="2 3">A-T 5661</strain>
    </source>
</reference>
<protein>
    <submittedName>
        <fullName evidence="2">Uncharacterized protein</fullName>
    </submittedName>
</protein>